<dbReference type="InterPro" id="IPR002397">
    <property type="entry name" value="Cyt_P450_B"/>
</dbReference>
<dbReference type="PRINTS" id="PR00359">
    <property type="entry name" value="BP450"/>
</dbReference>
<dbReference type="InterPro" id="IPR001128">
    <property type="entry name" value="Cyt_P450"/>
</dbReference>
<sequence>MSVSSDMTAQDPVELSPFWDHDVLHRLELFASLREQDEGMRYRTAADGSGTWSVTSYHAVRAVSRDPQTFSSARGFSLDDLPPYLLEMLGSIIAMDEPKHQQHRRLVQVAFSPRAIRQMTDYVGALTDAIIEQIRQCRTFDFVETVGAHLPFQVISDLLDIPPGDRTRLRELIDLILGVNDDTVSDVDTSIKAAVDFFDYTIDLGKHRQQNPGDDITSQLMQAEVDGRRLTPQEFGSFVILLAAAGNDTTRTGLSWAMSLLSDNPEQKRLLTEHFDDLQANAIDEVLRWSSPVLHMRRTATADAELGGHLIREGDKVVVWYLAANHDPKVFSDPHVFDIRRPNARDHVAFGAGGPHYCLGSGLARMEMRVVLGKLLTTLPGIHATTAPELLRSQFVHGIKALPCSIE</sequence>
<comment type="cofactor">
    <cofactor evidence="1">
        <name>heme</name>
        <dbReference type="ChEBI" id="CHEBI:30413"/>
    </cofactor>
</comment>
<reference evidence="18" key="2">
    <citation type="submission" date="2015-09" db="EMBL/GenBank/DDBJ databases">
        <title>Draft genome sequence of Mycobacterium neoaurum DSM 44074.</title>
        <authorList>
            <person name="Croce O."/>
            <person name="Robert C."/>
            <person name="Raoult D."/>
            <person name="Drancourt M."/>
        </authorList>
    </citation>
    <scope>NUCLEOTIDE SEQUENCE</scope>
    <source>
        <strain evidence="18">DSM 44074</strain>
    </source>
</reference>
<evidence type="ECO:0000256" key="5">
    <source>
        <dbReference type="ARBA" id="ARBA00022723"/>
    </source>
</evidence>
<dbReference type="GO" id="GO:0020037">
    <property type="term" value="F:heme binding"/>
    <property type="evidence" value="ECO:0007669"/>
    <property type="project" value="InterPro"/>
</dbReference>
<dbReference type="GO" id="GO:0008395">
    <property type="term" value="F:steroid hydroxylase activity"/>
    <property type="evidence" value="ECO:0007669"/>
    <property type="project" value="TreeGrafter"/>
</dbReference>
<dbReference type="InterPro" id="IPR036396">
    <property type="entry name" value="Cyt_P450_sf"/>
</dbReference>
<comment type="pathway">
    <text evidence="13">Steroid metabolism; cholesterol degradation.</text>
</comment>
<comment type="similarity">
    <text evidence="2">Belongs to the cytochrome P450 family.</text>
</comment>
<evidence type="ECO:0000256" key="10">
    <source>
        <dbReference type="ARBA" id="ARBA00023098"/>
    </source>
</evidence>
<reference evidence="18" key="1">
    <citation type="submission" date="2014-05" db="EMBL/GenBank/DDBJ databases">
        <authorList>
            <person name="Urmite Genomes"/>
        </authorList>
    </citation>
    <scope>NUCLEOTIDE SEQUENCE</scope>
    <source>
        <strain evidence="18">DSM 44074</strain>
    </source>
</reference>
<evidence type="ECO:0000256" key="2">
    <source>
        <dbReference type="ARBA" id="ARBA00010617"/>
    </source>
</evidence>
<dbReference type="Gene3D" id="1.10.630.10">
    <property type="entry name" value="Cytochrome P450"/>
    <property type="match status" value="1"/>
</dbReference>
<dbReference type="PANTHER" id="PTHR46696">
    <property type="entry name" value="P450, PUTATIVE (EUROFUNG)-RELATED"/>
    <property type="match status" value="1"/>
</dbReference>
<evidence type="ECO:0000256" key="15">
    <source>
        <dbReference type="ARBA" id="ARBA00079588"/>
    </source>
</evidence>
<dbReference type="PANTHER" id="PTHR46696:SF4">
    <property type="entry name" value="BIOTIN BIOSYNTHESIS CYTOCHROME P450"/>
    <property type="match status" value="1"/>
</dbReference>
<dbReference type="SUPFAM" id="SSF48264">
    <property type="entry name" value="Cytochrome P450"/>
    <property type="match status" value="1"/>
</dbReference>
<evidence type="ECO:0000256" key="6">
    <source>
        <dbReference type="ARBA" id="ARBA00022963"/>
    </source>
</evidence>
<evidence type="ECO:0000256" key="17">
    <source>
        <dbReference type="ARBA" id="ARBA00083909"/>
    </source>
</evidence>
<keyword evidence="7" id="KW-0560">Oxidoreductase</keyword>
<evidence type="ECO:0000256" key="7">
    <source>
        <dbReference type="ARBA" id="ARBA00023002"/>
    </source>
</evidence>
<dbReference type="AlphaFoldDB" id="A0AAV2WKB5"/>
<keyword evidence="9" id="KW-0503">Monooxygenase</keyword>
<evidence type="ECO:0000256" key="4">
    <source>
        <dbReference type="ARBA" id="ARBA00022617"/>
    </source>
</evidence>
<gene>
    <name evidence="18" type="ORF">BN1047_02589</name>
</gene>
<keyword evidence="10" id="KW-0443">Lipid metabolism</keyword>
<keyword evidence="5" id="KW-0479">Metal-binding</keyword>
<dbReference type="GO" id="GO:0005506">
    <property type="term" value="F:iron ion binding"/>
    <property type="evidence" value="ECO:0007669"/>
    <property type="project" value="InterPro"/>
</dbReference>
<dbReference type="GO" id="GO:0006707">
    <property type="term" value="P:cholesterol catabolic process"/>
    <property type="evidence" value="ECO:0007669"/>
    <property type="project" value="TreeGrafter"/>
</dbReference>
<dbReference type="RefSeq" id="WP_030136731.1">
    <property type="nucleotide sequence ID" value="NZ_JAKNRE010000004.1"/>
</dbReference>
<dbReference type="PRINTS" id="PR00385">
    <property type="entry name" value="P450"/>
</dbReference>
<evidence type="ECO:0000256" key="16">
    <source>
        <dbReference type="ARBA" id="ARBA00082981"/>
    </source>
</evidence>
<keyword evidence="11" id="KW-1207">Sterol metabolism</keyword>
<evidence type="ECO:0000256" key="14">
    <source>
        <dbReference type="ARBA" id="ARBA00070775"/>
    </source>
</evidence>
<evidence type="ECO:0000256" key="1">
    <source>
        <dbReference type="ARBA" id="ARBA00001971"/>
    </source>
</evidence>
<dbReference type="Proteomes" id="UP000028864">
    <property type="component" value="Unassembled WGS sequence"/>
</dbReference>
<evidence type="ECO:0000256" key="3">
    <source>
        <dbReference type="ARBA" id="ARBA00022548"/>
    </source>
</evidence>
<keyword evidence="8" id="KW-0408">Iron</keyword>
<accession>A0AAV2WKB5</accession>
<evidence type="ECO:0000313" key="18">
    <source>
        <dbReference type="EMBL" id="CDQ44709.1"/>
    </source>
</evidence>
<dbReference type="CDD" id="cd11033">
    <property type="entry name" value="CYP142-like"/>
    <property type="match status" value="1"/>
</dbReference>
<evidence type="ECO:0000256" key="9">
    <source>
        <dbReference type="ARBA" id="ARBA00023033"/>
    </source>
</evidence>
<name>A0AAV2WKB5_MYCNE</name>
<keyword evidence="4" id="KW-0349">Heme</keyword>
<proteinExistence type="inferred from homology"/>
<keyword evidence="12" id="KW-0753">Steroid metabolism</keyword>
<evidence type="ECO:0000256" key="8">
    <source>
        <dbReference type="ARBA" id="ARBA00023004"/>
    </source>
</evidence>
<evidence type="ECO:0000256" key="13">
    <source>
        <dbReference type="ARBA" id="ARBA00049645"/>
    </source>
</evidence>
<keyword evidence="3" id="KW-0153">Cholesterol metabolism</keyword>
<dbReference type="FunFam" id="1.10.630.10:FF:000018">
    <property type="entry name" value="Cytochrome P450 monooxygenase"/>
    <property type="match status" value="1"/>
</dbReference>
<keyword evidence="6" id="KW-0442">Lipid degradation</keyword>
<dbReference type="GO" id="GO:0036199">
    <property type="term" value="F:cholest-4-en-3-one 26-monooxygenase activity"/>
    <property type="evidence" value="ECO:0007669"/>
    <property type="project" value="TreeGrafter"/>
</dbReference>
<evidence type="ECO:0000256" key="11">
    <source>
        <dbReference type="ARBA" id="ARBA00023166"/>
    </source>
</evidence>
<dbReference type="EMBL" id="LK021338">
    <property type="protein sequence ID" value="CDQ44709.1"/>
    <property type="molecule type" value="Genomic_DNA"/>
</dbReference>
<dbReference type="Pfam" id="PF00067">
    <property type="entry name" value="p450"/>
    <property type="match status" value="1"/>
</dbReference>
<protein>
    <recommendedName>
        <fullName evidence="14">Steroid C26-monooxygenase</fullName>
    </recommendedName>
    <alternativeName>
        <fullName evidence="15">Cholest-4-en-3-one C26-monooxygenase</fullName>
    </alternativeName>
    <alternativeName>
        <fullName evidence="17">Cholesterol C26-monooxygenase</fullName>
    </alternativeName>
    <alternativeName>
        <fullName evidence="16">Steroid C27-monooxygenase</fullName>
    </alternativeName>
</protein>
<evidence type="ECO:0000256" key="12">
    <source>
        <dbReference type="ARBA" id="ARBA00023221"/>
    </source>
</evidence>
<evidence type="ECO:0000313" key="19">
    <source>
        <dbReference type="Proteomes" id="UP000028864"/>
    </source>
</evidence>
<organism evidence="18 19">
    <name type="scientific">Mycolicibacterium neoaurum</name>
    <name type="common">Mycobacterium neoaurum</name>
    <dbReference type="NCBI Taxonomy" id="1795"/>
    <lineage>
        <taxon>Bacteria</taxon>
        <taxon>Bacillati</taxon>
        <taxon>Actinomycetota</taxon>
        <taxon>Actinomycetes</taxon>
        <taxon>Mycobacteriales</taxon>
        <taxon>Mycobacteriaceae</taxon>
        <taxon>Mycolicibacterium</taxon>
    </lineage>
</organism>